<evidence type="ECO:0000256" key="6">
    <source>
        <dbReference type="ARBA" id="ARBA00023315"/>
    </source>
</evidence>
<gene>
    <name evidence="9" type="primary">cysE</name>
    <name evidence="9" type="ORF">EVA96_01775</name>
</gene>
<comment type="caution">
    <text evidence="9">The sequence shown here is derived from an EMBL/GenBank/DDBJ whole genome shotgun (WGS) entry which is preliminary data.</text>
</comment>
<dbReference type="Gene3D" id="1.10.3130.10">
    <property type="entry name" value="serine acetyltransferase, domain 1"/>
    <property type="match status" value="1"/>
</dbReference>
<dbReference type="InterPro" id="IPR010493">
    <property type="entry name" value="Ser_AcTrfase_N"/>
</dbReference>
<dbReference type="UniPathway" id="UPA00136">
    <property type="reaction ID" value="UER00199"/>
</dbReference>
<protein>
    <recommendedName>
        <fullName evidence="3">Serine acetyltransferase</fullName>
        <ecNumber evidence="2">2.3.1.30</ecNumber>
    </recommendedName>
</protein>
<dbReference type="GO" id="GO:0006535">
    <property type="term" value="P:cysteine biosynthetic process from serine"/>
    <property type="evidence" value="ECO:0007669"/>
    <property type="project" value="InterPro"/>
</dbReference>
<evidence type="ECO:0000256" key="3">
    <source>
        <dbReference type="ARBA" id="ARBA00018522"/>
    </source>
</evidence>
<evidence type="ECO:0000256" key="2">
    <source>
        <dbReference type="ARBA" id="ARBA00013266"/>
    </source>
</evidence>
<dbReference type="InterPro" id="IPR053376">
    <property type="entry name" value="Serine_acetyltransferase"/>
</dbReference>
<dbReference type="InterPro" id="IPR011004">
    <property type="entry name" value="Trimer_LpxA-like_sf"/>
</dbReference>
<dbReference type="SMART" id="SM00971">
    <property type="entry name" value="SATase_N"/>
    <property type="match status" value="1"/>
</dbReference>
<evidence type="ECO:0000313" key="9">
    <source>
        <dbReference type="EMBL" id="RZO21349.1"/>
    </source>
</evidence>
<keyword evidence="5 9" id="KW-0808">Transferase</keyword>
<dbReference type="AlphaFoldDB" id="A0A520MJG2"/>
<sequence length="242" mass="26308">MDKDLWTNIQDEIHLRVDAEPTLGSFLHSLVLSQKDLLAAVASILASKLHSDALSAMDVKKFILDVYRECKDIEPALEADLKFFKEQDPACKYYSTPLLFYKGFLGLATYRAANCLWHDERHTMALFFQNRASEVFGVDIHPAAKIAGGIMIDHATGVVIGETAEIETEVSIFQGVTLGGKGFDSGKRHPNIKKGASIFAASTILGNIIIGENSIVAAGSLVLRDVDRDTTVAGVPAKSTKD</sequence>
<comment type="catalytic activity">
    <reaction evidence="7">
        <text>L-serine + acetyl-CoA = O-acetyl-L-serine + CoA</text>
        <dbReference type="Rhea" id="RHEA:24560"/>
        <dbReference type="ChEBI" id="CHEBI:33384"/>
        <dbReference type="ChEBI" id="CHEBI:57287"/>
        <dbReference type="ChEBI" id="CHEBI:57288"/>
        <dbReference type="ChEBI" id="CHEBI:58340"/>
        <dbReference type="EC" id="2.3.1.30"/>
    </reaction>
</comment>
<dbReference type="InterPro" id="IPR045304">
    <property type="entry name" value="LbH_SAT"/>
</dbReference>
<dbReference type="NCBIfam" id="NF041874">
    <property type="entry name" value="EPS_EpsC"/>
    <property type="match status" value="1"/>
</dbReference>
<name>A0A520MJG2_9GAMM</name>
<comment type="similarity">
    <text evidence="1">Belongs to the transferase hexapeptide repeat family.</text>
</comment>
<dbReference type="CDD" id="cd03354">
    <property type="entry name" value="LbH_SAT"/>
    <property type="match status" value="1"/>
</dbReference>
<evidence type="ECO:0000256" key="5">
    <source>
        <dbReference type="ARBA" id="ARBA00022679"/>
    </source>
</evidence>
<evidence type="ECO:0000256" key="4">
    <source>
        <dbReference type="ARBA" id="ARBA00022605"/>
    </source>
</evidence>
<dbReference type="GO" id="GO:0009001">
    <property type="term" value="F:serine O-acetyltransferase activity"/>
    <property type="evidence" value="ECO:0007669"/>
    <property type="project" value="UniProtKB-EC"/>
</dbReference>
<feature type="domain" description="Serine acetyltransferase N-terminal" evidence="8">
    <location>
        <begin position="5"/>
        <end position="109"/>
    </location>
</feature>
<dbReference type="Pfam" id="PF06426">
    <property type="entry name" value="SATase_N"/>
    <property type="match status" value="1"/>
</dbReference>
<dbReference type="EMBL" id="SHBI01000006">
    <property type="protein sequence ID" value="RZO21349.1"/>
    <property type="molecule type" value="Genomic_DNA"/>
</dbReference>
<keyword evidence="6 9" id="KW-0012">Acyltransferase</keyword>
<dbReference type="Gene3D" id="2.160.10.10">
    <property type="entry name" value="Hexapeptide repeat proteins"/>
    <property type="match status" value="1"/>
</dbReference>
<dbReference type="InterPro" id="IPR042122">
    <property type="entry name" value="Ser_AcTrfase_N_sf"/>
</dbReference>
<evidence type="ECO:0000256" key="7">
    <source>
        <dbReference type="ARBA" id="ARBA00049486"/>
    </source>
</evidence>
<dbReference type="Proteomes" id="UP000315782">
    <property type="component" value="Unassembled WGS sequence"/>
</dbReference>
<proteinExistence type="inferred from homology"/>
<dbReference type="PANTHER" id="PTHR42811">
    <property type="entry name" value="SERINE ACETYLTRANSFERASE"/>
    <property type="match status" value="1"/>
</dbReference>
<reference evidence="9 10" key="1">
    <citation type="submission" date="2019-02" db="EMBL/GenBank/DDBJ databases">
        <title>Prokaryotic population dynamics and viral predation in marine succession experiment using metagenomics: the confinement effect.</title>
        <authorList>
            <person name="Haro-Moreno J.M."/>
            <person name="Rodriguez-Valera F."/>
            <person name="Lopez-Perez M."/>
        </authorList>
    </citation>
    <scope>NUCLEOTIDE SEQUENCE [LARGE SCALE GENOMIC DNA]</scope>
    <source>
        <strain evidence="9">MED-G163</strain>
    </source>
</reference>
<keyword evidence="4" id="KW-0028">Amino-acid biosynthesis</keyword>
<dbReference type="GO" id="GO:0005737">
    <property type="term" value="C:cytoplasm"/>
    <property type="evidence" value="ECO:0007669"/>
    <property type="project" value="InterPro"/>
</dbReference>
<evidence type="ECO:0000313" key="10">
    <source>
        <dbReference type="Proteomes" id="UP000315782"/>
    </source>
</evidence>
<dbReference type="FunFam" id="2.160.10.10:FF:000007">
    <property type="entry name" value="Serine acetyltransferase"/>
    <property type="match status" value="1"/>
</dbReference>
<evidence type="ECO:0000259" key="8">
    <source>
        <dbReference type="SMART" id="SM00971"/>
    </source>
</evidence>
<dbReference type="SUPFAM" id="SSF51161">
    <property type="entry name" value="Trimeric LpxA-like enzymes"/>
    <property type="match status" value="1"/>
</dbReference>
<organism evidence="9 10">
    <name type="scientific">SAR86 cluster bacterium</name>
    <dbReference type="NCBI Taxonomy" id="2030880"/>
    <lineage>
        <taxon>Bacteria</taxon>
        <taxon>Pseudomonadati</taxon>
        <taxon>Pseudomonadota</taxon>
        <taxon>Gammaproteobacteria</taxon>
        <taxon>SAR86 cluster</taxon>
    </lineage>
</organism>
<accession>A0A520MJG2</accession>
<evidence type="ECO:0000256" key="1">
    <source>
        <dbReference type="ARBA" id="ARBA00007274"/>
    </source>
</evidence>
<dbReference type="EC" id="2.3.1.30" evidence="2"/>